<dbReference type="GO" id="GO:0016020">
    <property type="term" value="C:membrane"/>
    <property type="evidence" value="ECO:0007669"/>
    <property type="project" value="UniProtKB-SubCell"/>
</dbReference>
<sequence length="263" mass="28715">MNSFFYFIIIIIAVFFGYVGRFLTLSGSIAAAFVGILTVLGLHIEGLFLLGLFFATSSYWSKYKKDQKDQVEERLAKGSRRDWLQVIANGGCAALTSLLYYITGEPLYVIAFCILIATSNSDTWASEIGTLSKKLPLSVRSFQLVPKGTSGAISALGTLAGIAGSALIAIASLFLFAFSIEIAFLVFLFGFFGNLLDTGLGALFQATYRCNHCSLETEKTYHCGQRTEKIRGFSLLNNDVVNLLSSLLAALLGCIVINELYYF</sequence>
<evidence type="ECO:0000256" key="5">
    <source>
        <dbReference type="ARBA" id="ARBA00023136"/>
    </source>
</evidence>
<dbReference type="PANTHER" id="PTHR13353">
    <property type="entry name" value="TRANSMEMBRANE PROTEIN 19"/>
    <property type="match status" value="1"/>
</dbReference>
<keyword evidence="3 6" id="KW-0812">Transmembrane</keyword>
<organism evidence="7 8">
    <name type="scientific">Robertmurraya siralis</name>
    <dbReference type="NCBI Taxonomy" id="77777"/>
    <lineage>
        <taxon>Bacteria</taxon>
        <taxon>Bacillati</taxon>
        <taxon>Bacillota</taxon>
        <taxon>Bacilli</taxon>
        <taxon>Bacillales</taxon>
        <taxon>Bacillaceae</taxon>
        <taxon>Robertmurraya</taxon>
    </lineage>
</organism>
<feature type="transmembrane region" description="Helical" evidence="6">
    <location>
        <begin position="182"/>
        <end position="204"/>
    </location>
</feature>
<evidence type="ECO:0000313" key="7">
    <source>
        <dbReference type="EMBL" id="GIN60469.1"/>
    </source>
</evidence>
<reference evidence="7" key="1">
    <citation type="submission" date="2021-03" db="EMBL/GenBank/DDBJ databases">
        <title>Antimicrobial resistance genes in bacteria isolated from Japanese honey, and their potential for conferring macrolide and lincosamide resistance in the American foulbrood pathogen Paenibacillus larvae.</title>
        <authorList>
            <person name="Okamoto M."/>
            <person name="Kumagai M."/>
            <person name="Kanamori H."/>
            <person name="Takamatsu D."/>
        </authorList>
    </citation>
    <scope>NUCLEOTIDE SEQUENCE</scope>
    <source>
        <strain evidence="7">J27TS8</strain>
    </source>
</reference>
<feature type="transmembrane region" description="Helical" evidence="6">
    <location>
        <begin position="29"/>
        <end position="55"/>
    </location>
</feature>
<proteinExistence type="inferred from homology"/>
<evidence type="ECO:0000313" key="8">
    <source>
        <dbReference type="Proteomes" id="UP000682111"/>
    </source>
</evidence>
<dbReference type="EMBL" id="BORC01000001">
    <property type="protein sequence ID" value="GIN60469.1"/>
    <property type="molecule type" value="Genomic_DNA"/>
</dbReference>
<dbReference type="RefSeq" id="WP_137743839.1">
    <property type="nucleotide sequence ID" value="NZ_BORC01000001.1"/>
</dbReference>
<evidence type="ECO:0000256" key="2">
    <source>
        <dbReference type="ARBA" id="ARBA00009012"/>
    </source>
</evidence>
<comment type="subcellular location">
    <subcellularLocation>
        <location evidence="1">Membrane</location>
        <topology evidence="1">Multi-pass membrane protein</topology>
    </subcellularLocation>
</comment>
<evidence type="ECO:0000256" key="4">
    <source>
        <dbReference type="ARBA" id="ARBA00022989"/>
    </source>
</evidence>
<feature type="transmembrane region" description="Helical" evidence="6">
    <location>
        <begin position="5"/>
        <end position="23"/>
    </location>
</feature>
<evidence type="ECO:0000256" key="3">
    <source>
        <dbReference type="ARBA" id="ARBA00022692"/>
    </source>
</evidence>
<dbReference type="Proteomes" id="UP000682111">
    <property type="component" value="Unassembled WGS sequence"/>
</dbReference>
<feature type="transmembrane region" description="Helical" evidence="6">
    <location>
        <begin position="240"/>
        <end position="262"/>
    </location>
</feature>
<evidence type="ECO:0000256" key="1">
    <source>
        <dbReference type="ARBA" id="ARBA00004141"/>
    </source>
</evidence>
<evidence type="ECO:0000256" key="6">
    <source>
        <dbReference type="SAM" id="Phobius"/>
    </source>
</evidence>
<name>A0A920BS93_9BACI</name>
<comment type="caution">
    <text evidence="7">The sequence shown here is derived from an EMBL/GenBank/DDBJ whole genome shotgun (WGS) entry which is preliminary data.</text>
</comment>
<dbReference type="InterPro" id="IPR002794">
    <property type="entry name" value="DUF92_TMEM19"/>
</dbReference>
<evidence type="ECO:0008006" key="9">
    <source>
        <dbReference type="Google" id="ProtNLM"/>
    </source>
</evidence>
<dbReference type="PANTHER" id="PTHR13353:SF5">
    <property type="entry name" value="TRANSMEMBRANE PROTEIN 19"/>
    <property type="match status" value="1"/>
</dbReference>
<comment type="similarity">
    <text evidence="2">Belongs to the TMEM19 family.</text>
</comment>
<dbReference type="Pfam" id="PF01940">
    <property type="entry name" value="DUF92"/>
    <property type="match status" value="1"/>
</dbReference>
<dbReference type="OrthoDB" id="9808500at2"/>
<keyword evidence="5 6" id="KW-0472">Membrane</keyword>
<gene>
    <name evidence="7" type="ORF">J27TS8_04620</name>
</gene>
<dbReference type="AlphaFoldDB" id="A0A920BS93"/>
<protein>
    <recommendedName>
        <fullName evidence="9">DUF92 domain-containing protein</fullName>
    </recommendedName>
</protein>
<accession>A0A920BS93</accession>
<keyword evidence="8" id="KW-1185">Reference proteome</keyword>
<keyword evidence="4 6" id="KW-1133">Transmembrane helix</keyword>
<feature type="transmembrane region" description="Helical" evidence="6">
    <location>
        <begin position="152"/>
        <end position="176"/>
    </location>
</feature>